<evidence type="ECO:0000256" key="1">
    <source>
        <dbReference type="ARBA" id="ARBA00004236"/>
    </source>
</evidence>
<evidence type="ECO:0000256" key="5">
    <source>
        <dbReference type="SAM" id="MobiDB-lite"/>
    </source>
</evidence>
<keyword evidence="6" id="KW-0732">Signal</keyword>
<feature type="compositionally biased region" description="Acidic residues" evidence="5">
    <location>
        <begin position="54"/>
        <end position="76"/>
    </location>
</feature>
<dbReference type="InterPro" id="IPR001322">
    <property type="entry name" value="Lamin_tail_dom"/>
</dbReference>
<dbReference type="InterPro" id="IPR011042">
    <property type="entry name" value="6-blade_b-propeller_TolB-like"/>
</dbReference>
<evidence type="ECO:0000313" key="9">
    <source>
        <dbReference type="Proteomes" id="UP000673975"/>
    </source>
</evidence>
<feature type="domain" description="LTD" evidence="7">
    <location>
        <begin position="99"/>
        <end position="227"/>
    </location>
</feature>
<dbReference type="GO" id="GO:0005886">
    <property type="term" value="C:plasma membrane"/>
    <property type="evidence" value="ECO:0007669"/>
    <property type="project" value="UniProtKB-SubCell"/>
</dbReference>
<comment type="subcellular location">
    <subcellularLocation>
        <location evidence="1">Cell membrane</location>
    </subcellularLocation>
</comment>
<dbReference type="PROSITE" id="PS51841">
    <property type="entry name" value="LTD"/>
    <property type="match status" value="1"/>
</dbReference>
<dbReference type="Proteomes" id="UP000673975">
    <property type="component" value="Unassembled WGS sequence"/>
</dbReference>
<dbReference type="EMBL" id="JAFIDN010000005">
    <property type="protein sequence ID" value="MBP3192611.1"/>
    <property type="molecule type" value="Genomic_DNA"/>
</dbReference>
<dbReference type="AlphaFoldDB" id="A0A8J7S9K4"/>
<keyword evidence="9" id="KW-1185">Reference proteome</keyword>
<accession>A0A8J7S9K4</accession>
<dbReference type="InterPro" id="IPR036415">
    <property type="entry name" value="Lamin_tail_dom_sf"/>
</dbReference>
<evidence type="ECO:0000256" key="2">
    <source>
        <dbReference type="ARBA" id="ARBA00009852"/>
    </source>
</evidence>
<feature type="chain" id="PRO_5035202142" evidence="6">
    <location>
        <begin position="24"/>
        <end position="505"/>
    </location>
</feature>
<protein>
    <submittedName>
        <fullName evidence="8">SdiA-regulated domain-containing protein</fullName>
    </submittedName>
</protein>
<evidence type="ECO:0000256" key="3">
    <source>
        <dbReference type="ARBA" id="ARBA00022475"/>
    </source>
</evidence>
<dbReference type="SUPFAM" id="SSF74853">
    <property type="entry name" value="Lamin A/C globular tail domain"/>
    <property type="match status" value="1"/>
</dbReference>
<dbReference type="Pfam" id="PF06977">
    <property type="entry name" value="SdiA-regulated"/>
    <property type="match status" value="1"/>
</dbReference>
<reference evidence="8" key="1">
    <citation type="submission" date="2021-02" db="EMBL/GenBank/DDBJ databases">
        <title>Natronogracilivirga saccharolytica gen. nov. sp. nov. a new anaerobic, haloalkiliphilic carbohydrate-fermenting bacterium from soda lake and proposing of Cyclonatronumiaceae fam. nov. in the phylum Balneolaeota.</title>
        <authorList>
            <person name="Zhilina T.N."/>
            <person name="Sorokin D.Y."/>
            <person name="Zavarzina D.G."/>
            <person name="Toshchakov S.V."/>
            <person name="Kublanov I.V."/>
        </authorList>
    </citation>
    <scope>NUCLEOTIDE SEQUENCE</scope>
    <source>
        <strain evidence="8">Z-1702</strain>
    </source>
</reference>
<name>A0A8J7S9K4_9BACT</name>
<evidence type="ECO:0000256" key="4">
    <source>
        <dbReference type="ARBA" id="ARBA00023136"/>
    </source>
</evidence>
<feature type="compositionally biased region" description="Gly residues" evidence="5">
    <location>
        <begin position="79"/>
        <end position="89"/>
    </location>
</feature>
<dbReference type="RefSeq" id="WP_210511510.1">
    <property type="nucleotide sequence ID" value="NZ_JAFIDN010000005.1"/>
</dbReference>
<dbReference type="SUPFAM" id="SSF50956">
    <property type="entry name" value="Thermostable phytase (3-phytase)"/>
    <property type="match status" value="1"/>
</dbReference>
<evidence type="ECO:0000313" key="8">
    <source>
        <dbReference type="EMBL" id="MBP3192611.1"/>
    </source>
</evidence>
<dbReference type="Pfam" id="PF00932">
    <property type="entry name" value="LTD"/>
    <property type="match status" value="1"/>
</dbReference>
<gene>
    <name evidence="8" type="ORF">NATSA_08040</name>
</gene>
<comment type="caution">
    <text evidence="8">The sequence shown here is derived from an EMBL/GenBank/DDBJ whole genome shotgun (WGS) entry which is preliminary data.</text>
</comment>
<evidence type="ECO:0000256" key="6">
    <source>
        <dbReference type="SAM" id="SignalP"/>
    </source>
</evidence>
<organism evidence="8 9">
    <name type="scientific">Natronogracilivirga saccharolytica</name>
    <dbReference type="NCBI Taxonomy" id="2812953"/>
    <lineage>
        <taxon>Bacteria</taxon>
        <taxon>Pseudomonadati</taxon>
        <taxon>Balneolota</taxon>
        <taxon>Balneolia</taxon>
        <taxon>Balneolales</taxon>
        <taxon>Cyclonatronaceae</taxon>
        <taxon>Natronogracilivirga</taxon>
    </lineage>
</organism>
<dbReference type="Gene3D" id="2.60.40.1260">
    <property type="entry name" value="Lamin Tail domain"/>
    <property type="match status" value="1"/>
</dbReference>
<feature type="signal peptide" evidence="6">
    <location>
        <begin position="1"/>
        <end position="23"/>
    </location>
</feature>
<comment type="similarity">
    <text evidence="2">Belongs to the YjiK family.</text>
</comment>
<dbReference type="Gene3D" id="2.120.10.30">
    <property type="entry name" value="TolB, C-terminal domain"/>
    <property type="match status" value="1"/>
</dbReference>
<feature type="region of interest" description="Disordered" evidence="5">
    <location>
        <begin position="31"/>
        <end position="105"/>
    </location>
</feature>
<dbReference type="InterPro" id="IPR009722">
    <property type="entry name" value="YjiK/CarP"/>
</dbReference>
<keyword evidence="4" id="KW-0472">Membrane</keyword>
<sequence length="505" mass="55107">MFRSFTHLHSLLTILLIIILAGCSDPVSDGYPDIQADGSGTGENAGSNSGDAGESGDDESGNDDSGDNEDGQNDDEGGSHPGNGNGNSGEDGDEGGSPDPDSFQPADILINEFMVRQENTIADPDFNQYSGWIELRNRESAPVDLGGWIIAGRDPESGTSRQYALPEGTVIPPDDLMLIWTSGEGAAAEKSIHTSFRLPQNGGLVGLYGPGWAGKPVVDTISYEHPDVSSDISIGRMHFNGEFDHPGFVLPMTAPTPGQPNRLEQLRILTSRSLDISDPSGLDVDHSGNYFWTISDDPGGSIYKIDLEGNIADELDVGGHDMEAITQHPEDLTLYVAEERLRQIVQYDTLGNELNRFDVDVEVQQENDGLEGITVNPETNHIYVVNEQNPRVLIELDLSRPEREQQVMYKPIDFRAGEEAKGLDLSGLFFDDKDGVLWVVSDEARTVFALDPGGRPLAAYHAGRVDLEGIAINRETNRMYLVSDERRELFIFAYPDTRRDLSASP</sequence>
<dbReference type="PROSITE" id="PS51257">
    <property type="entry name" value="PROKAR_LIPOPROTEIN"/>
    <property type="match status" value="1"/>
</dbReference>
<proteinExistence type="inferred from homology"/>
<evidence type="ECO:0000259" key="7">
    <source>
        <dbReference type="PROSITE" id="PS51841"/>
    </source>
</evidence>
<keyword evidence="3" id="KW-1003">Cell membrane</keyword>